<dbReference type="Proteomes" id="UP000515703">
    <property type="component" value="Chromosome"/>
</dbReference>
<reference evidence="1 2" key="1">
    <citation type="submission" date="2020-08" db="EMBL/GenBank/DDBJ databases">
        <title>Draft genome sequencing of an Anaerocolumna strain isolated from anoxic soil subjected to BSD treatment.</title>
        <authorList>
            <person name="Uek A."/>
            <person name="Tonouchi A."/>
        </authorList>
    </citation>
    <scope>NUCLEOTIDE SEQUENCE [LARGE SCALE GENOMIC DNA]</scope>
    <source>
        <strain evidence="1 2">CTTW</strain>
    </source>
</reference>
<reference evidence="1 2" key="2">
    <citation type="submission" date="2020-08" db="EMBL/GenBank/DDBJ databases">
        <authorList>
            <person name="Ueki A."/>
            <person name="Tonouchi A."/>
        </authorList>
    </citation>
    <scope>NUCLEOTIDE SEQUENCE [LARGE SCALE GENOMIC DNA]</scope>
    <source>
        <strain evidence="1 2">CTTW</strain>
    </source>
</reference>
<dbReference type="KEGG" id="acht:bsdcttw_30790"/>
<sequence>MDFLVLFNNWNRMMAKKNLDPKVLSCWINVPNPGVCVVDVHDSCTQKDPDGGCAIQIG</sequence>
<gene>
    <name evidence="1" type="ORF">bsdcttw_30790</name>
</gene>
<evidence type="ECO:0000313" key="1">
    <source>
        <dbReference type="EMBL" id="BCK00039.1"/>
    </source>
</evidence>
<dbReference type="AlphaFoldDB" id="A0A7I8DNQ8"/>
<name>A0A7I8DNQ8_9FIRM</name>
<accession>A0A7I8DNQ8</accession>
<dbReference type="EMBL" id="AP023368">
    <property type="protein sequence ID" value="BCK00039.1"/>
    <property type="molecule type" value="Genomic_DNA"/>
</dbReference>
<dbReference type="RefSeq" id="WP_185255750.1">
    <property type="nucleotide sequence ID" value="NZ_AP023368.1"/>
</dbReference>
<protein>
    <submittedName>
        <fullName evidence="1">Uncharacterized protein</fullName>
    </submittedName>
</protein>
<organism evidence="1 2">
    <name type="scientific">Anaerocolumna chitinilytica</name>
    <dbReference type="NCBI Taxonomy" id="1727145"/>
    <lineage>
        <taxon>Bacteria</taxon>
        <taxon>Bacillati</taxon>
        <taxon>Bacillota</taxon>
        <taxon>Clostridia</taxon>
        <taxon>Lachnospirales</taxon>
        <taxon>Lachnospiraceae</taxon>
        <taxon>Anaerocolumna</taxon>
    </lineage>
</organism>
<keyword evidence="2" id="KW-1185">Reference proteome</keyword>
<evidence type="ECO:0000313" key="2">
    <source>
        <dbReference type="Proteomes" id="UP000515703"/>
    </source>
</evidence>
<proteinExistence type="predicted"/>